<dbReference type="Pfam" id="PF09723">
    <property type="entry name" value="Zn_ribbon_8"/>
    <property type="match status" value="1"/>
</dbReference>
<dbReference type="PANTHER" id="PTHR34404:SF2">
    <property type="entry name" value="CONSERVED SERINE RICH PROTEIN"/>
    <property type="match status" value="1"/>
</dbReference>
<dbReference type="AlphaFoldDB" id="A9B5V1"/>
<accession>A9B5V1</accession>
<feature type="compositionally biased region" description="Low complexity" evidence="1">
    <location>
        <begin position="57"/>
        <end position="89"/>
    </location>
</feature>
<gene>
    <name evidence="3" type="ordered locus">Haur_3106</name>
</gene>
<dbReference type="BioCyc" id="HAUR316274:GHYA-3138-MONOMER"/>
<feature type="compositionally biased region" description="Basic and acidic residues" evidence="1">
    <location>
        <begin position="90"/>
        <end position="101"/>
    </location>
</feature>
<dbReference type="KEGG" id="hau:Haur_3106"/>
<dbReference type="PANTHER" id="PTHR34404">
    <property type="entry name" value="REGULATORY PROTEIN, FMDB FAMILY"/>
    <property type="match status" value="1"/>
</dbReference>
<dbReference type="InParanoid" id="A9B5V1"/>
<keyword evidence="4" id="KW-1185">Reference proteome</keyword>
<feature type="domain" description="Putative regulatory protein FmdB zinc ribbon" evidence="2">
    <location>
        <begin position="1"/>
        <end position="41"/>
    </location>
</feature>
<dbReference type="eggNOG" id="COG2331">
    <property type="taxonomic scope" value="Bacteria"/>
</dbReference>
<evidence type="ECO:0000259" key="2">
    <source>
        <dbReference type="SMART" id="SM00834"/>
    </source>
</evidence>
<dbReference type="STRING" id="316274.Haur_3106"/>
<dbReference type="NCBIfam" id="TIGR02605">
    <property type="entry name" value="CxxC_CxxC_SSSS"/>
    <property type="match status" value="1"/>
</dbReference>
<dbReference type="EMBL" id="CP000875">
    <property type="protein sequence ID" value="ABX05744.1"/>
    <property type="molecule type" value="Genomic_DNA"/>
</dbReference>
<evidence type="ECO:0000313" key="4">
    <source>
        <dbReference type="Proteomes" id="UP000000787"/>
    </source>
</evidence>
<evidence type="ECO:0000313" key="3">
    <source>
        <dbReference type="EMBL" id="ABX05744.1"/>
    </source>
</evidence>
<proteinExistence type="predicted"/>
<dbReference type="SMART" id="SM00834">
    <property type="entry name" value="CxxC_CXXC_SSSS"/>
    <property type="match status" value="1"/>
</dbReference>
<feature type="region of interest" description="Disordered" evidence="1">
    <location>
        <begin position="57"/>
        <end position="108"/>
    </location>
</feature>
<name>A9B5V1_HERA2</name>
<dbReference type="InterPro" id="IPR013429">
    <property type="entry name" value="Regulatory_FmdB_Zinc_ribbon"/>
</dbReference>
<protein>
    <submittedName>
        <fullName evidence="3">Regulatory protein, FmdB family</fullName>
    </submittedName>
</protein>
<evidence type="ECO:0000256" key="1">
    <source>
        <dbReference type="SAM" id="MobiDB-lite"/>
    </source>
</evidence>
<organism evidence="3 4">
    <name type="scientific">Herpetosiphon aurantiacus (strain ATCC 23779 / DSM 785 / 114-95)</name>
    <dbReference type="NCBI Taxonomy" id="316274"/>
    <lineage>
        <taxon>Bacteria</taxon>
        <taxon>Bacillati</taxon>
        <taxon>Chloroflexota</taxon>
        <taxon>Chloroflexia</taxon>
        <taxon>Herpetosiphonales</taxon>
        <taxon>Herpetosiphonaceae</taxon>
        <taxon>Herpetosiphon</taxon>
    </lineage>
</organism>
<sequence length="108" mass="11231">MPTYVYACQACGAQFEQFQRFSDEPLTICPRCQGTIKRVFQPVGVVFKGSGWYINDSRSGNNNSASSKSSTPAPGSSDASSAAPAATSESKPEAPKAEASKSESSAAA</sequence>
<dbReference type="Proteomes" id="UP000000787">
    <property type="component" value="Chromosome"/>
</dbReference>
<dbReference type="HOGENOM" id="CLU_136025_1_1_0"/>
<reference evidence="3 4" key="1">
    <citation type="journal article" date="2011" name="Stand. Genomic Sci.">
        <title>Complete genome sequence of the filamentous gliding predatory bacterium Herpetosiphon aurantiacus type strain (114-95(T)).</title>
        <authorList>
            <person name="Kiss H."/>
            <person name="Nett M."/>
            <person name="Domin N."/>
            <person name="Martin K."/>
            <person name="Maresca J.A."/>
            <person name="Copeland A."/>
            <person name="Lapidus A."/>
            <person name="Lucas S."/>
            <person name="Berry K.W."/>
            <person name="Glavina Del Rio T."/>
            <person name="Dalin E."/>
            <person name="Tice H."/>
            <person name="Pitluck S."/>
            <person name="Richardson P."/>
            <person name="Bruce D."/>
            <person name="Goodwin L."/>
            <person name="Han C."/>
            <person name="Detter J.C."/>
            <person name="Schmutz J."/>
            <person name="Brettin T."/>
            <person name="Land M."/>
            <person name="Hauser L."/>
            <person name="Kyrpides N.C."/>
            <person name="Ivanova N."/>
            <person name="Goker M."/>
            <person name="Woyke T."/>
            <person name="Klenk H.P."/>
            <person name="Bryant D.A."/>
        </authorList>
    </citation>
    <scope>NUCLEOTIDE SEQUENCE [LARGE SCALE GENOMIC DNA]</scope>
    <source>
        <strain evidence="4">ATCC 23779 / DSM 785 / 114-95</strain>
    </source>
</reference>